<dbReference type="InterPro" id="IPR020846">
    <property type="entry name" value="MFS_dom"/>
</dbReference>
<dbReference type="NCBIfam" id="TIGR00886">
    <property type="entry name" value="2A0108"/>
    <property type="match status" value="1"/>
</dbReference>
<feature type="transmembrane region" description="Helical" evidence="8">
    <location>
        <begin position="360"/>
        <end position="382"/>
    </location>
</feature>
<evidence type="ECO:0000256" key="7">
    <source>
        <dbReference type="ARBA" id="ARBA00023136"/>
    </source>
</evidence>
<proteinExistence type="inferred from homology"/>
<feature type="transmembrane region" description="Helical" evidence="8">
    <location>
        <begin position="394"/>
        <end position="413"/>
    </location>
</feature>
<dbReference type="EMBL" id="CAJPDT010000041">
    <property type="protein sequence ID" value="CAF9925856.1"/>
    <property type="molecule type" value="Genomic_DNA"/>
</dbReference>
<dbReference type="GO" id="GO:0015113">
    <property type="term" value="F:nitrite transmembrane transporter activity"/>
    <property type="evidence" value="ECO:0007669"/>
    <property type="project" value="InterPro"/>
</dbReference>
<dbReference type="InterPro" id="IPR011701">
    <property type="entry name" value="MFS"/>
</dbReference>
<feature type="transmembrane region" description="Helical" evidence="8">
    <location>
        <begin position="32"/>
        <end position="54"/>
    </location>
</feature>
<keyword evidence="11" id="KW-1185">Reference proteome</keyword>
<protein>
    <recommendedName>
        <fullName evidence="8">Nitrate/nitrite transporter</fullName>
    </recommendedName>
</protein>
<keyword evidence="3 8" id="KW-0813">Transport</keyword>
<keyword evidence="8" id="KW-1003">Cell membrane</keyword>
<sequence length="512" mass="55102">MPPSISSLWKAPEINPVNHKAKSIPGLNPLNIYGRVFLLSWWGFFIAFWSWYAFPPLMTDTIKKDLKLSQTDVANSNVISLAATLLVRLAAGPLCDRYGARWTFAGILLVGAIPTALAGTVSTPQGLITIRFFVGILGGSFIPCQVWTTGFFDKNVVGTANSFAAGFGNAGGGVTYFVMPAIFNSLVQHQHLTDHVAWRVAFVVPFILITFTALVMILTCPDTPTGAWSARTQEVQRHLDMRDTFFSGVGKDRKGIPPSMDSGASPGLSNDTIKLNSARGQGDFSDTQAQEDDLLAAASWELVEKPTVQGSAKAILSLPTLALSVAYFCSFGTELCVNTILGAYYAKNFPKLGQTGSGDWAAMFGLFNFIFRPAGGIISDTIYRYTRSLWAKKILIHSFGAMTGVFLLLVGFLNPHSKATFVGLMTGLAFFEEAGNGGLFSLVPHVHPTSNGLVTGVTGAAGDLGGIVFLLIYRYSGTSYGRVFWIVGIITIVANLLVSWIRPIPKGQLGGR</sequence>
<dbReference type="PROSITE" id="PS50850">
    <property type="entry name" value="MFS"/>
    <property type="match status" value="1"/>
</dbReference>
<feature type="transmembrane region" description="Helical" evidence="8">
    <location>
        <begin position="483"/>
        <end position="501"/>
    </location>
</feature>
<evidence type="ECO:0000313" key="10">
    <source>
        <dbReference type="EMBL" id="CAF9925856.1"/>
    </source>
</evidence>
<feature type="transmembrane region" description="Helical" evidence="8">
    <location>
        <begin position="164"/>
        <end position="184"/>
    </location>
</feature>
<organism evidence="10 11">
    <name type="scientific">Imshaugia aleurites</name>
    <dbReference type="NCBI Taxonomy" id="172621"/>
    <lineage>
        <taxon>Eukaryota</taxon>
        <taxon>Fungi</taxon>
        <taxon>Dikarya</taxon>
        <taxon>Ascomycota</taxon>
        <taxon>Pezizomycotina</taxon>
        <taxon>Lecanoromycetes</taxon>
        <taxon>OSLEUM clade</taxon>
        <taxon>Lecanoromycetidae</taxon>
        <taxon>Lecanorales</taxon>
        <taxon>Lecanorineae</taxon>
        <taxon>Parmeliaceae</taxon>
        <taxon>Imshaugia</taxon>
    </lineage>
</organism>
<dbReference type="SUPFAM" id="SSF103473">
    <property type="entry name" value="MFS general substrate transporter"/>
    <property type="match status" value="1"/>
</dbReference>
<evidence type="ECO:0000256" key="8">
    <source>
        <dbReference type="RuleBase" id="RU366033"/>
    </source>
</evidence>
<dbReference type="FunFam" id="1.20.1250.20:FF:000382">
    <property type="entry name" value="Nitrate transporter CrnA"/>
    <property type="match status" value="1"/>
</dbReference>
<evidence type="ECO:0000313" key="11">
    <source>
        <dbReference type="Proteomes" id="UP000664534"/>
    </source>
</evidence>
<dbReference type="InterPro" id="IPR036259">
    <property type="entry name" value="MFS_trans_sf"/>
</dbReference>
<gene>
    <name evidence="10" type="ORF">IMSHALPRED_006800</name>
</gene>
<evidence type="ECO:0000256" key="2">
    <source>
        <dbReference type="ARBA" id="ARBA00008432"/>
    </source>
</evidence>
<evidence type="ECO:0000256" key="5">
    <source>
        <dbReference type="ARBA" id="ARBA00022989"/>
    </source>
</evidence>
<evidence type="ECO:0000256" key="6">
    <source>
        <dbReference type="ARBA" id="ARBA00023063"/>
    </source>
</evidence>
<dbReference type="Gene3D" id="1.20.1250.20">
    <property type="entry name" value="MFS general substrate transporter like domains"/>
    <property type="match status" value="2"/>
</dbReference>
<evidence type="ECO:0000256" key="4">
    <source>
        <dbReference type="ARBA" id="ARBA00022692"/>
    </source>
</evidence>
<dbReference type="InterPro" id="IPR004737">
    <property type="entry name" value="NO3_transporter_NarK/NarU-like"/>
</dbReference>
<comment type="subcellular location">
    <subcellularLocation>
        <location evidence="8">Cell membrane</location>
        <topology evidence="8">Multi-pass membrane protein</topology>
    </subcellularLocation>
    <subcellularLocation>
        <location evidence="1">Membrane</location>
        <topology evidence="1">Multi-pass membrane protein</topology>
    </subcellularLocation>
</comment>
<dbReference type="GO" id="GO:0042128">
    <property type="term" value="P:nitrate assimilation"/>
    <property type="evidence" value="ECO:0007669"/>
    <property type="project" value="UniProtKB-UniRule"/>
</dbReference>
<dbReference type="Proteomes" id="UP000664534">
    <property type="component" value="Unassembled WGS sequence"/>
</dbReference>
<name>A0A8H3FH42_9LECA</name>
<keyword evidence="4 8" id="KW-0812">Transmembrane</keyword>
<dbReference type="InterPro" id="IPR044772">
    <property type="entry name" value="NO3_transporter"/>
</dbReference>
<comment type="similarity">
    <text evidence="2 8">Belongs to the major facilitator superfamily. Nitrate/nitrite porter (TC 2.A.1.8) family.</text>
</comment>
<feature type="transmembrane region" description="Helical" evidence="8">
    <location>
        <begin position="196"/>
        <end position="218"/>
    </location>
</feature>
<feature type="transmembrane region" description="Helical" evidence="8">
    <location>
        <begin position="128"/>
        <end position="152"/>
    </location>
</feature>
<reference evidence="10" key="1">
    <citation type="submission" date="2021-03" db="EMBL/GenBank/DDBJ databases">
        <authorList>
            <person name="Tagirdzhanova G."/>
        </authorList>
    </citation>
    <scope>NUCLEOTIDE SEQUENCE</scope>
</reference>
<feature type="transmembrane region" description="Helical" evidence="8">
    <location>
        <begin position="103"/>
        <end position="122"/>
    </location>
</feature>
<feature type="domain" description="Major facilitator superfamily (MFS) profile" evidence="9">
    <location>
        <begin position="36"/>
        <end position="506"/>
    </location>
</feature>
<dbReference type="GO" id="GO:0005886">
    <property type="term" value="C:plasma membrane"/>
    <property type="evidence" value="ECO:0007669"/>
    <property type="project" value="UniProtKB-SubCell"/>
</dbReference>
<dbReference type="AlphaFoldDB" id="A0A8H3FH42"/>
<keyword evidence="7 8" id="KW-0472">Membrane</keyword>
<accession>A0A8H3FH42</accession>
<dbReference type="GO" id="GO:0015112">
    <property type="term" value="F:nitrate transmembrane transporter activity"/>
    <property type="evidence" value="ECO:0007669"/>
    <property type="project" value="UniProtKB-UniRule"/>
</dbReference>
<evidence type="ECO:0000256" key="1">
    <source>
        <dbReference type="ARBA" id="ARBA00004141"/>
    </source>
</evidence>
<comment type="caution">
    <text evidence="10">The sequence shown here is derived from an EMBL/GenBank/DDBJ whole genome shotgun (WGS) entry which is preliminary data.</text>
</comment>
<dbReference type="OrthoDB" id="434240at2759"/>
<dbReference type="PANTHER" id="PTHR23515">
    <property type="entry name" value="HIGH-AFFINITY NITRATE TRANSPORTER 2.3"/>
    <property type="match status" value="1"/>
</dbReference>
<dbReference type="Pfam" id="PF07690">
    <property type="entry name" value="MFS_1"/>
    <property type="match status" value="1"/>
</dbReference>
<feature type="transmembrane region" description="Helical" evidence="8">
    <location>
        <begin position="321"/>
        <end position="345"/>
    </location>
</feature>
<feature type="transmembrane region" description="Helical" evidence="8">
    <location>
        <begin position="452"/>
        <end position="471"/>
    </location>
</feature>
<keyword evidence="5 8" id="KW-1133">Transmembrane helix</keyword>
<keyword evidence="6 8" id="KW-0534">Nitrate assimilation</keyword>
<evidence type="ECO:0000259" key="9">
    <source>
        <dbReference type="PROSITE" id="PS50850"/>
    </source>
</evidence>
<evidence type="ECO:0000256" key="3">
    <source>
        <dbReference type="ARBA" id="ARBA00022448"/>
    </source>
</evidence>